<feature type="compositionally biased region" description="Polar residues" evidence="1">
    <location>
        <begin position="12"/>
        <end position="22"/>
    </location>
</feature>
<sequence>MNQPKADPAMLAQTSANDQQYPPSDKDPGLEQQMAELGLSSDTRRFLRKLHVAEKKLNDAFDTAHQGGDLEERVSQVYHDMYRSR</sequence>
<dbReference type="EMBL" id="JBHSNF010000001">
    <property type="protein sequence ID" value="MFC5524256.1"/>
    <property type="molecule type" value="Genomic_DNA"/>
</dbReference>
<evidence type="ECO:0000313" key="2">
    <source>
        <dbReference type="EMBL" id="MFC5524256.1"/>
    </source>
</evidence>
<name>A0ABW0QH57_9GAMM</name>
<feature type="region of interest" description="Disordered" evidence="1">
    <location>
        <begin position="1"/>
        <end position="29"/>
    </location>
</feature>
<dbReference type="RefSeq" id="WP_377316284.1">
    <property type="nucleotide sequence ID" value="NZ_JBHSNF010000001.1"/>
</dbReference>
<keyword evidence="3" id="KW-1185">Reference proteome</keyword>
<evidence type="ECO:0000313" key="3">
    <source>
        <dbReference type="Proteomes" id="UP001596114"/>
    </source>
</evidence>
<reference evidence="3" key="1">
    <citation type="journal article" date="2019" name="Int. J. Syst. Evol. Microbiol.">
        <title>The Global Catalogue of Microorganisms (GCM) 10K type strain sequencing project: providing services to taxonomists for standard genome sequencing and annotation.</title>
        <authorList>
            <consortium name="The Broad Institute Genomics Platform"/>
            <consortium name="The Broad Institute Genome Sequencing Center for Infectious Disease"/>
            <person name="Wu L."/>
            <person name="Ma J."/>
        </authorList>
    </citation>
    <scope>NUCLEOTIDE SEQUENCE [LARGE SCALE GENOMIC DNA]</scope>
    <source>
        <strain evidence="3">CGMCC 1.16619</strain>
    </source>
</reference>
<protein>
    <submittedName>
        <fullName evidence="2">Uncharacterized protein</fullName>
    </submittedName>
</protein>
<dbReference type="Proteomes" id="UP001596114">
    <property type="component" value="Unassembled WGS sequence"/>
</dbReference>
<proteinExistence type="predicted"/>
<accession>A0ABW0QH57</accession>
<gene>
    <name evidence="2" type="ORF">ACFPPA_00725</name>
</gene>
<comment type="caution">
    <text evidence="2">The sequence shown here is derived from an EMBL/GenBank/DDBJ whole genome shotgun (WGS) entry which is preliminary data.</text>
</comment>
<organism evidence="2 3">
    <name type="scientific">Rhodanobacter ginsengisoli</name>
    <dbReference type="NCBI Taxonomy" id="418646"/>
    <lineage>
        <taxon>Bacteria</taxon>
        <taxon>Pseudomonadati</taxon>
        <taxon>Pseudomonadota</taxon>
        <taxon>Gammaproteobacteria</taxon>
        <taxon>Lysobacterales</taxon>
        <taxon>Rhodanobacteraceae</taxon>
        <taxon>Rhodanobacter</taxon>
    </lineage>
</organism>
<evidence type="ECO:0000256" key="1">
    <source>
        <dbReference type="SAM" id="MobiDB-lite"/>
    </source>
</evidence>